<dbReference type="InterPro" id="IPR053164">
    <property type="entry name" value="IS1016-like_transposase"/>
</dbReference>
<organism evidence="2 3">
    <name type="scientific">Nosema granulosis</name>
    <dbReference type="NCBI Taxonomy" id="83296"/>
    <lineage>
        <taxon>Eukaryota</taxon>
        <taxon>Fungi</taxon>
        <taxon>Fungi incertae sedis</taxon>
        <taxon>Microsporidia</taxon>
        <taxon>Nosematidae</taxon>
        <taxon>Nosema</taxon>
    </lineage>
</organism>
<evidence type="ECO:0000313" key="2">
    <source>
        <dbReference type="EMBL" id="KAF9762385.1"/>
    </source>
</evidence>
<comment type="caution">
    <text evidence="2">The sequence shown here is derived from an EMBL/GenBank/DDBJ whole genome shotgun (WGS) entry which is preliminary data.</text>
</comment>
<dbReference type="OrthoDB" id="10052789at2759"/>
<name>A0A9P6GXQ4_9MICR</name>
<evidence type="ECO:0000259" key="1">
    <source>
        <dbReference type="Pfam" id="PF12762"/>
    </source>
</evidence>
<evidence type="ECO:0000313" key="3">
    <source>
        <dbReference type="Proteomes" id="UP000740883"/>
    </source>
</evidence>
<reference evidence="2 3" key="1">
    <citation type="journal article" date="2020" name="Genome Biol. Evol.">
        <title>Comparative genomics of strictly vertically transmitted, feminizing microsporidia endosymbionts of amphipod crustaceans.</title>
        <authorList>
            <person name="Cormier A."/>
            <person name="Chebbi M.A."/>
            <person name="Giraud I."/>
            <person name="Wattier R."/>
            <person name="Teixeira M."/>
            <person name="Gilbert C."/>
            <person name="Rigaud T."/>
            <person name="Cordaux R."/>
        </authorList>
    </citation>
    <scope>NUCLEOTIDE SEQUENCE [LARGE SCALE GENOMIC DNA]</scope>
    <source>
        <strain evidence="2 3">Ou3-Ou53</strain>
    </source>
</reference>
<dbReference type="Proteomes" id="UP000740883">
    <property type="component" value="Unassembled WGS sequence"/>
</dbReference>
<dbReference type="AlphaFoldDB" id="A0A9P6GXQ4"/>
<accession>A0A9P6GXQ4</accession>
<keyword evidence="3" id="KW-1185">Reference proteome</keyword>
<gene>
    <name evidence="2" type="ORF">NGRA_2060</name>
</gene>
<proteinExistence type="predicted"/>
<feature type="domain" description="ISXO2-like transposase" evidence="1">
    <location>
        <begin position="1"/>
        <end position="81"/>
    </location>
</feature>
<dbReference type="InterPro" id="IPR024445">
    <property type="entry name" value="Tnp_ISXO2-like"/>
</dbReference>
<dbReference type="PANTHER" id="PTHR47163">
    <property type="entry name" value="DDE_TNP_IS1595 DOMAIN-CONTAINING PROTEIN"/>
    <property type="match status" value="1"/>
</dbReference>
<sequence>MVEKEGNKRIKLFRVNDRSKPTLEKYSVKFIHSDTKIHTDCLKEYTGLKHLFNEHSTVNHSKYFKDPITLVHTNTIEGNWFACKIHIPQRRRTTKKIDLYLVRFMILRNESVQPLKILLKYSF</sequence>
<protein>
    <recommendedName>
        <fullName evidence="1">ISXO2-like transposase domain-containing protein</fullName>
    </recommendedName>
</protein>
<dbReference type="Pfam" id="PF12762">
    <property type="entry name" value="DDE_Tnp_IS1595"/>
    <property type="match status" value="1"/>
</dbReference>
<dbReference type="PANTHER" id="PTHR47163:SF2">
    <property type="entry name" value="SI:DKEY-17M8.2"/>
    <property type="match status" value="1"/>
</dbReference>
<dbReference type="EMBL" id="SBJO01000179">
    <property type="protein sequence ID" value="KAF9762385.1"/>
    <property type="molecule type" value="Genomic_DNA"/>
</dbReference>